<name>A0A1I7ZD65_9BILA</name>
<sequence>MPRISSKIPEKWSKYAPIGTVIADTRFICFKTPLCDKLAWSKVRKPQRFNVNDLFRKVAEMNEELGLVIDLTNSDRYYDPGDIEGMMVEYEKLYCPSGGFCDRDDLVETFNNLVESFVTRNLDNKLLIGVHCSDGINRSGYLVCNFLIHKLGWTSHEALNAFEQARGYPIDRGHYVAAVHRATRERKPKKRQRMEELQGIEEEGEAHRDKGEKRKKKKRKKKESDDEGLDESVGTPAESSVVSSFFAMQEQVKKTAAASPLPEGAAAAPGQAYQVSAESSPLIAGEDEDMADEEGDDGSEGTPGQESISQKRRRRRMKKQQMYDTMRRGQFWEINEMLKDQQKAP</sequence>
<dbReference type="PROSITE" id="PS00383">
    <property type="entry name" value="TYR_PHOSPHATASE_1"/>
    <property type="match status" value="1"/>
</dbReference>
<dbReference type="GO" id="GO:0004721">
    <property type="term" value="F:phosphoprotein phosphatase activity"/>
    <property type="evidence" value="ECO:0007669"/>
    <property type="project" value="UniProtKB-KW"/>
</dbReference>
<feature type="compositionally biased region" description="Acidic residues" evidence="3">
    <location>
        <begin position="285"/>
        <end position="299"/>
    </location>
</feature>
<evidence type="ECO:0000256" key="2">
    <source>
        <dbReference type="ARBA" id="ARBA00022912"/>
    </source>
</evidence>
<keyword evidence="2" id="KW-0904">Protein phosphatase</keyword>
<dbReference type="InterPro" id="IPR000387">
    <property type="entry name" value="Tyr_Pase_dom"/>
</dbReference>
<dbReference type="SUPFAM" id="SSF52799">
    <property type="entry name" value="(Phosphotyrosine protein) phosphatases II"/>
    <property type="match status" value="1"/>
</dbReference>
<dbReference type="Proteomes" id="UP000095287">
    <property type="component" value="Unplaced"/>
</dbReference>
<dbReference type="AlphaFoldDB" id="A0A1I7ZD65"/>
<dbReference type="InterPro" id="IPR020422">
    <property type="entry name" value="TYR_PHOSPHATASE_DUAL_dom"/>
</dbReference>
<proteinExistence type="predicted"/>
<keyword evidence="1" id="KW-0378">Hydrolase</keyword>
<keyword evidence="5" id="KW-1185">Reference proteome</keyword>
<accession>A0A1I7ZD65</accession>
<organism evidence="5 6">
    <name type="scientific">Steinernema glaseri</name>
    <dbReference type="NCBI Taxonomy" id="37863"/>
    <lineage>
        <taxon>Eukaryota</taxon>
        <taxon>Metazoa</taxon>
        <taxon>Ecdysozoa</taxon>
        <taxon>Nematoda</taxon>
        <taxon>Chromadorea</taxon>
        <taxon>Rhabditida</taxon>
        <taxon>Tylenchina</taxon>
        <taxon>Panagrolaimomorpha</taxon>
        <taxon>Strongyloidoidea</taxon>
        <taxon>Steinernematidae</taxon>
        <taxon>Steinernema</taxon>
    </lineage>
</organism>
<dbReference type="Pfam" id="PF00782">
    <property type="entry name" value="DSPc"/>
    <property type="match status" value="1"/>
</dbReference>
<dbReference type="GO" id="GO:0004651">
    <property type="term" value="F:polynucleotide 5'-phosphatase activity"/>
    <property type="evidence" value="ECO:0007669"/>
    <property type="project" value="TreeGrafter"/>
</dbReference>
<evidence type="ECO:0000259" key="4">
    <source>
        <dbReference type="PROSITE" id="PS50056"/>
    </source>
</evidence>
<evidence type="ECO:0000313" key="5">
    <source>
        <dbReference type="Proteomes" id="UP000095287"/>
    </source>
</evidence>
<dbReference type="InterPro" id="IPR016130">
    <property type="entry name" value="Tyr_Pase_AS"/>
</dbReference>
<feature type="region of interest" description="Disordered" evidence="3">
    <location>
        <begin position="180"/>
        <end position="238"/>
    </location>
</feature>
<dbReference type="InterPro" id="IPR029021">
    <property type="entry name" value="Prot-tyrosine_phosphatase-like"/>
</dbReference>
<dbReference type="Gene3D" id="3.90.190.10">
    <property type="entry name" value="Protein tyrosine phosphatase superfamily"/>
    <property type="match status" value="1"/>
</dbReference>
<reference evidence="6" key="1">
    <citation type="submission" date="2016-11" db="UniProtKB">
        <authorList>
            <consortium name="WormBaseParasite"/>
        </authorList>
    </citation>
    <scope>IDENTIFICATION</scope>
</reference>
<evidence type="ECO:0000313" key="6">
    <source>
        <dbReference type="WBParaSite" id="L893_g24988.t1"/>
    </source>
</evidence>
<protein>
    <submittedName>
        <fullName evidence="6">TYR_PHOSPHATASE_2 domain-containing protein</fullName>
    </submittedName>
</protein>
<feature type="compositionally biased region" description="Basic residues" evidence="3">
    <location>
        <begin position="310"/>
        <end position="319"/>
    </location>
</feature>
<dbReference type="WBParaSite" id="L893_g24988.t1">
    <property type="protein sequence ID" value="L893_g24988.t1"/>
    <property type="gene ID" value="L893_g24988"/>
</dbReference>
<feature type="compositionally biased region" description="Basic residues" evidence="3">
    <location>
        <begin position="181"/>
        <end position="192"/>
    </location>
</feature>
<dbReference type="InterPro" id="IPR000340">
    <property type="entry name" value="Dual-sp_phosphatase_cat-dom"/>
</dbReference>
<dbReference type="InterPro" id="IPR051029">
    <property type="entry name" value="mRNA_Capping_Enz/RNA_Phosphat"/>
</dbReference>
<evidence type="ECO:0000256" key="3">
    <source>
        <dbReference type="SAM" id="MobiDB-lite"/>
    </source>
</evidence>
<dbReference type="PROSITE" id="PS50056">
    <property type="entry name" value="TYR_PHOSPHATASE_2"/>
    <property type="match status" value="1"/>
</dbReference>
<feature type="compositionally biased region" description="Low complexity" evidence="3">
    <location>
        <begin position="256"/>
        <end position="277"/>
    </location>
</feature>
<feature type="region of interest" description="Disordered" evidence="3">
    <location>
        <begin position="250"/>
        <end position="325"/>
    </location>
</feature>
<dbReference type="PANTHER" id="PTHR10367:SF27">
    <property type="entry name" value="TYROSINE-PROTEIN PHOSPHATASE F54C8.4-RELATED"/>
    <property type="match status" value="1"/>
</dbReference>
<dbReference type="SMART" id="SM00195">
    <property type="entry name" value="DSPc"/>
    <property type="match status" value="1"/>
</dbReference>
<dbReference type="PANTHER" id="PTHR10367">
    <property type="entry name" value="MRNA-CAPPING ENZYME"/>
    <property type="match status" value="1"/>
</dbReference>
<feature type="domain" description="Tyrosine specific protein phosphatases" evidence="4">
    <location>
        <begin position="108"/>
        <end position="166"/>
    </location>
</feature>
<evidence type="ECO:0000256" key="1">
    <source>
        <dbReference type="ARBA" id="ARBA00022801"/>
    </source>
</evidence>